<dbReference type="SUPFAM" id="SSF52540">
    <property type="entry name" value="P-loop containing nucleoside triphosphate hydrolases"/>
    <property type="match status" value="1"/>
</dbReference>
<evidence type="ECO:0000259" key="1">
    <source>
        <dbReference type="Pfam" id="PF13173"/>
    </source>
</evidence>
<reference evidence="3 4" key="1">
    <citation type="submission" date="2019-09" db="EMBL/GenBank/DDBJ databases">
        <title>Whole genome shotgun sequencing (WGS) of Ellagibacter isourolithinifaciens DSM 104140(T) and Adlercreutzia muris DSM 29508(T).</title>
        <authorList>
            <person name="Stoll D.A."/>
            <person name="Danylec N."/>
            <person name="Huch M."/>
        </authorList>
    </citation>
    <scope>NUCLEOTIDE SEQUENCE [LARGE SCALE GENOMIC DNA]</scope>
    <source>
        <strain evidence="3 4">DSM 104140</strain>
    </source>
</reference>
<evidence type="ECO:0000313" key="3">
    <source>
        <dbReference type="EMBL" id="KAB1640259.1"/>
    </source>
</evidence>
<dbReference type="AlphaFoldDB" id="A0A6N6NLZ0"/>
<name>A0A6N6NLZ0_9ACTN</name>
<dbReference type="Pfam" id="PF13635">
    <property type="entry name" value="DUF4143"/>
    <property type="match status" value="1"/>
</dbReference>
<dbReference type="RefSeq" id="WP_158049775.1">
    <property type="nucleotide sequence ID" value="NZ_DBEYPV010000003.1"/>
</dbReference>
<feature type="domain" description="AAA" evidence="1">
    <location>
        <begin position="21"/>
        <end position="155"/>
    </location>
</feature>
<feature type="domain" description="DUF4143" evidence="2">
    <location>
        <begin position="229"/>
        <end position="405"/>
    </location>
</feature>
<dbReference type="EMBL" id="WAJR01000015">
    <property type="protein sequence ID" value="KAB1640259.1"/>
    <property type="molecule type" value="Genomic_DNA"/>
</dbReference>
<keyword evidence="4" id="KW-1185">Reference proteome</keyword>
<dbReference type="GeneID" id="98658118"/>
<dbReference type="InterPro" id="IPR027417">
    <property type="entry name" value="P-loop_NTPase"/>
</dbReference>
<dbReference type="Pfam" id="PF13173">
    <property type="entry name" value="AAA_14"/>
    <property type="match status" value="1"/>
</dbReference>
<dbReference type="OrthoDB" id="9804306at2"/>
<keyword evidence="3" id="KW-0067">ATP-binding</keyword>
<dbReference type="PANTHER" id="PTHR33295:SF7">
    <property type="entry name" value="ATPASE"/>
    <property type="match status" value="1"/>
</dbReference>
<dbReference type="InterPro" id="IPR025420">
    <property type="entry name" value="DUF4143"/>
</dbReference>
<comment type="caution">
    <text evidence="3">The sequence shown here is derived from an EMBL/GenBank/DDBJ whole genome shotgun (WGS) entry which is preliminary data.</text>
</comment>
<dbReference type="PANTHER" id="PTHR33295">
    <property type="entry name" value="ATPASE"/>
    <property type="match status" value="1"/>
</dbReference>
<organism evidence="3 4">
    <name type="scientific">Ellagibacter isourolithinifaciens</name>
    <dbReference type="NCBI Taxonomy" id="2137581"/>
    <lineage>
        <taxon>Bacteria</taxon>
        <taxon>Bacillati</taxon>
        <taxon>Actinomycetota</taxon>
        <taxon>Coriobacteriia</taxon>
        <taxon>Eggerthellales</taxon>
        <taxon>Eggerthellaceae</taxon>
        <taxon>Ellagibacter</taxon>
    </lineage>
</organism>
<evidence type="ECO:0000313" key="4">
    <source>
        <dbReference type="Proteomes" id="UP000468668"/>
    </source>
</evidence>
<evidence type="ECO:0000259" key="2">
    <source>
        <dbReference type="Pfam" id="PF13635"/>
    </source>
</evidence>
<gene>
    <name evidence="3" type="ORF">F8C90_06820</name>
</gene>
<accession>A0A6N6NLZ0</accession>
<proteinExistence type="predicted"/>
<sequence length="453" mass="51627">MLKRKAYEKLLEWKQQQAGKTAVLIEGARRVGKSTLAKEFGLNEYKSCLVIDFFQAPDEVKQYFRDYSNDFDALFLYLSAYYSVELFDRESLVVFDEVQMFPFARGLVKYLVADGRYDYVETGSLLSIKQNIQDIVVPSEEQTLELAPFDFEEFLWAMGEKPLAQLIGSSFDSLKPLPDNLHRKASALFREYMLVGGMPEPVRIYTEQRKFQPVEQAKRQIIELYRNDVARFARGYEFKVVSVLDGIPGQLSKHEKKFTLSSISKNARMRTYEEAFFWLSDARIANICYASTDPSVGLGLSVEQTSLKCYMADTGLLATLALSTGATDEEGVYRAVLRGDVGLNEGMLVENVVAQCLVANGRKLFFYSQSGKKENQQRMEIDFLIVRPYVNAAGKPRISPIEVKSPRQYGTVSLDRLKETFDKKIGTQYVLHPKQMKIEGDRVYLPLYMAGCL</sequence>
<dbReference type="Proteomes" id="UP000468668">
    <property type="component" value="Unassembled WGS sequence"/>
</dbReference>
<keyword evidence="3" id="KW-0547">Nucleotide-binding</keyword>
<protein>
    <submittedName>
        <fullName evidence="3">ATP-binding protein</fullName>
    </submittedName>
</protein>
<dbReference type="GO" id="GO:0005524">
    <property type="term" value="F:ATP binding"/>
    <property type="evidence" value="ECO:0007669"/>
    <property type="project" value="UniProtKB-KW"/>
</dbReference>
<dbReference type="InterPro" id="IPR041682">
    <property type="entry name" value="AAA_14"/>
</dbReference>